<proteinExistence type="predicted"/>
<evidence type="ECO:0000313" key="4">
    <source>
        <dbReference type="Proteomes" id="UP000199063"/>
    </source>
</evidence>
<dbReference type="Proteomes" id="UP000199063">
    <property type="component" value="Unassembled WGS sequence"/>
</dbReference>
<organism evidence="3 4">
    <name type="scientific">Streptomyces wuyuanensis</name>
    <dbReference type="NCBI Taxonomy" id="1196353"/>
    <lineage>
        <taxon>Bacteria</taxon>
        <taxon>Bacillati</taxon>
        <taxon>Actinomycetota</taxon>
        <taxon>Actinomycetes</taxon>
        <taxon>Kitasatosporales</taxon>
        <taxon>Streptomycetaceae</taxon>
        <taxon>Streptomyces</taxon>
    </lineage>
</organism>
<gene>
    <name evidence="3" type="ORF">SAMN05444921_11359</name>
</gene>
<dbReference type="RefSeq" id="WP_093656627.1">
    <property type="nucleotide sequence ID" value="NZ_FNHI01000013.1"/>
</dbReference>
<evidence type="ECO:0000313" key="3">
    <source>
        <dbReference type="EMBL" id="SDM77543.1"/>
    </source>
</evidence>
<dbReference type="InterPro" id="IPR055849">
    <property type="entry name" value="DUF7426"/>
</dbReference>
<dbReference type="STRING" id="1196353.SAMN05444921_11359"/>
<name>A0A1G9VZH4_9ACTN</name>
<reference evidence="4" key="1">
    <citation type="submission" date="2016-10" db="EMBL/GenBank/DDBJ databases">
        <authorList>
            <person name="Varghese N."/>
            <person name="Submissions S."/>
        </authorList>
    </citation>
    <scope>NUCLEOTIDE SEQUENCE [LARGE SCALE GENOMIC DNA]</scope>
    <source>
        <strain evidence="4">CGMCC 4.7042</strain>
    </source>
</reference>
<evidence type="ECO:0000259" key="2">
    <source>
        <dbReference type="Pfam" id="PF24201"/>
    </source>
</evidence>
<evidence type="ECO:0000256" key="1">
    <source>
        <dbReference type="SAM" id="MobiDB-lite"/>
    </source>
</evidence>
<feature type="compositionally biased region" description="Polar residues" evidence="1">
    <location>
        <begin position="155"/>
        <end position="166"/>
    </location>
</feature>
<keyword evidence="4" id="KW-1185">Reference proteome</keyword>
<feature type="domain" description="DUF7426" evidence="2">
    <location>
        <begin position="8"/>
        <end position="144"/>
    </location>
</feature>
<dbReference type="OrthoDB" id="3622864at2"/>
<dbReference type="GeneID" id="40831238"/>
<dbReference type="EMBL" id="FNHI01000013">
    <property type="protein sequence ID" value="SDM77543.1"/>
    <property type="molecule type" value="Genomic_DNA"/>
</dbReference>
<feature type="region of interest" description="Disordered" evidence="1">
    <location>
        <begin position="118"/>
        <end position="166"/>
    </location>
</feature>
<dbReference type="AlphaFoldDB" id="A0A1G9VZH4"/>
<dbReference type="Pfam" id="PF24201">
    <property type="entry name" value="DUF7426"/>
    <property type="match status" value="1"/>
</dbReference>
<feature type="compositionally biased region" description="Low complexity" evidence="1">
    <location>
        <begin position="136"/>
        <end position="154"/>
    </location>
</feature>
<sequence>MAGGFKVLDEFLGDSLDLPVRCTDGEVRTFHIPAPSAEDGLLVQSVMEAGIRMAAEGATPDTEVLDDARELDLYRTALGTAYDDAMTHLEWPRFRHMAMTAVLWITQGMDTAEAFWNSDGVPSQAAPNREERRASSRAAKSTRSRGSQSGTSTQPATSRARTAAQT</sequence>
<accession>A0A1G9VZH4</accession>
<protein>
    <recommendedName>
        <fullName evidence="2">DUF7426 domain-containing protein</fullName>
    </recommendedName>
</protein>